<keyword evidence="3" id="KW-0808">Transferase</keyword>
<feature type="transmembrane region" description="Helical" evidence="9">
    <location>
        <begin position="390"/>
        <end position="410"/>
    </location>
</feature>
<feature type="region of interest" description="Disordered" evidence="8">
    <location>
        <begin position="1"/>
        <end position="28"/>
    </location>
</feature>
<keyword evidence="2" id="KW-1003">Cell membrane</keyword>
<dbReference type="Gene3D" id="3.40.50.1110">
    <property type="entry name" value="SGNH hydrolase"/>
    <property type="match status" value="1"/>
</dbReference>
<dbReference type="PANTHER" id="PTHR23028:SF53">
    <property type="entry name" value="ACYL_TRANSF_3 DOMAIN-CONTAINING PROTEIN"/>
    <property type="match status" value="1"/>
</dbReference>
<dbReference type="InterPro" id="IPR050879">
    <property type="entry name" value="Acyltransferase_3"/>
</dbReference>
<accession>A0ABP6TC20</accession>
<gene>
    <name evidence="12" type="ORF">GCM10020369_75940</name>
</gene>
<dbReference type="PANTHER" id="PTHR23028">
    <property type="entry name" value="ACETYLTRANSFERASE"/>
    <property type="match status" value="1"/>
</dbReference>
<proteinExistence type="predicted"/>
<feature type="transmembrane region" description="Helical" evidence="9">
    <location>
        <begin position="233"/>
        <end position="250"/>
    </location>
</feature>
<dbReference type="Pfam" id="PF19040">
    <property type="entry name" value="SGNH"/>
    <property type="match status" value="1"/>
</dbReference>
<dbReference type="RefSeq" id="WP_345733157.1">
    <property type="nucleotide sequence ID" value="NZ_BAAAYN010000063.1"/>
</dbReference>
<feature type="transmembrane region" description="Helical" evidence="9">
    <location>
        <begin position="286"/>
        <end position="306"/>
    </location>
</feature>
<evidence type="ECO:0000259" key="10">
    <source>
        <dbReference type="Pfam" id="PF01757"/>
    </source>
</evidence>
<evidence type="ECO:0000313" key="13">
    <source>
        <dbReference type="Proteomes" id="UP001501676"/>
    </source>
</evidence>
<evidence type="ECO:0000256" key="6">
    <source>
        <dbReference type="ARBA" id="ARBA00023136"/>
    </source>
</evidence>
<sequence length="666" mass="72384">MPDRVVSPPPVPISLLERPSGHRSRVRPPERLRLAHRPALDGLRAVAVVVVLLYHGGISWLPGGWLGVDAFFVLSGYLITTLLLAEHERTGRIRLGAFWARRVRRLLPALLTVVATVLGGARWLVPPEELEALGPDALAALGYVANWRMLNRGDGYAVLTAAPSPLQHTWSLALEEQFYLLWPLLVVATLALRSARTLLIGTLAAAAASAGAMALLYVPDAEPARAYYGSDTRAFGLLVGCALALVLSARRYRPGHAVQRRWSPVTLAAVGTLGAALLLLDDAGPTLYRGGLVVVVLAVAAVISHAERHPDGLTARALSVSPLPRIGRASYELYLWHWPVFLALDHQRTGLDGPMLLVARCAVTIVLAELTFHLISQPVRGGRWPRRGRLRPALTTLSAVSCVAAAAVLLTTPPTPRPATPEGPVAAMPSTVRSALLTRPGRGPGPLRITVFGDSVAHSLAVGLPPLTGARLTNRALIGCGIARSGPVRNAARIQEPYERCPQWDTHWADGVRADRPDLAVVVLARWEVLDRKLHGRWQHIGQPEYDAYLRSELARMVRVLTADGARVVLATAPYNHRYERRDGSLYPEDDPARMDAWNRMLEDTARADPERVRIVDLAARLCPDGRYTRDVDGVRVRSDGLHLTAGGVRDYLAPWLVPQLVGAAR</sequence>
<evidence type="ECO:0000256" key="7">
    <source>
        <dbReference type="ARBA" id="ARBA00023315"/>
    </source>
</evidence>
<feature type="transmembrane region" description="Helical" evidence="9">
    <location>
        <begin position="199"/>
        <end position="218"/>
    </location>
</feature>
<comment type="caution">
    <text evidence="12">The sequence shown here is derived from an EMBL/GenBank/DDBJ whole genome shotgun (WGS) entry which is preliminary data.</text>
</comment>
<dbReference type="Pfam" id="PF01757">
    <property type="entry name" value="Acyl_transf_3"/>
    <property type="match status" value="1"/>
</dbReference>
<evidence type="ECO:0000256" key="9">
    <source>
        <dbReference type="SAM" id="Phobius"/>
    </source>
</evidence>
<organism evidence="12 13">
    <name type="scientific">Cryptosporangium minutisporangium</name>
    <dbReference type="NCBI Taxonomy" id="113569"/>
    <lineage>
        <taxon>Bacteria</taxon>
        <taxon>Bacillati</taxon>
        <taxon>Actinomycetota</taxon>
        <taxon>Actinomycetes</taxon>
        <taxon>Cryptosporangiales</taxon>
        <taxon>Cryptosporangiaceae</taxon>
        <taxon>Cryptosporangium</taxon>
    </lineage>
</organism>
<dbReference type="InterPro" id="IPR043968">
    <property type="entry name" value="SGNH"/>
</dbReference>
<feature type="domain" description="Acyltransferase 3" evidence="10">
    <location>
        <begin position="38"/>
        <end position="367"/>
    </location>
</feature>
<evidence type="ECO:0000256" key="5">
    <source>
        <dbReference type="ARBA" id="ARBA00022989"/>
    </source>
</evidence>
<evidence type="ECO:0000256" key="8">
    <source>
        <dbReference type="SAM" id="MobiDB-lite"/>
    </source>
</evidence>
<evidence type="ECO:0000259" key="11">
    <source>
        <dbReference type="Pfam" id="PF19040"/>
    </source>
</evidence>
<comment type="subcellular location">
    <subcellularLocation>
        <location evidence="1">Cell membrane</location>
        <topology evidence="1">Multi-pass membrane protein</topology>
    </subcellularLocation>
</comment>
<protein>
    <submittedName>
        <fullName evidence="12">Acyltransferase family protein</fullName>
    </submittedName>
</protein>
<evidence type="ECO:0000256" key="2">
    <source>
        <dbReference type="ARBA" id="ARBA00022475"/>
    </source>
</evidence>
<evidence type="ECO:0000256" key="3">
    <source>
        <dbReference type="ARBA" id="ARBA00022679"/>
    </source>
</evidence>
<evidence type="ECO:0000313" key="12">
    <source>
        <dbReference type="EMBL" id="GAA3397065.1"/>
    </source>
</evidence>
<dbReference type="Proteomes" id="UP001501676">
    <property type="component" value="Unassembled WGS sequence"/>
</dbReference>
<dbReference type="GO" id="GO:0016746">
    <property type="term" value="F:acyltransferase activity"/>
    <property type="evidence" value="ECO:0007669"/>
    <property type="project" value="UniProtKB-KW"/>
</dbReference>
<evidence type="ECO:0000256" key="1">
    <source>
        <dbReference type="ARBA" id="ARBA00004651"/>
    </source>
</evidence>
<feature type="transmembrane region" description="Helical" evidence="9">
    <location>
        <begin position="177"/>
        <end position="192"/>
    </location>
</feature>
<keyword evidence="6 9" id="KW-0472">Membrane</keyword>
<feature type="transmembrane region" description="Helical" evidence="9">
    <location>
        <begin position="64"/>
        <end position="85"/>
    </location>
</feature>
<dbReference type="InterPro" id="IPR002656">
    <property type="entry name" value="Acyl_transf_3_dom"/>
</dbReference>
<keyword evidence="7 12" id="KW-0012">Acyltransferase</keyword>
<dbReference type="InterPro" id="IPR036514">
    <property type="entry name" value="SGNH_hydro_sf"/>
</dbReference>
<name>A0ABP6TC20_9ACTN</name>
<reference evidence="13" key="1">
    <citation type="journal article" date="2019" name="Int. J. Syst. Evol. Microbiol.">
        <title>The Global Catalogue of Microorganisms (GCM) 10K type strain sequencing project: providing services to taxonomists for standard genome sequencing and annotation.</title>
        <authorList>
            <consortium name="The Broad Institute Genomics Platform"/>
            <consortium name="The Broad Institute Genome Sequencing Center for Infectious Disease"/>
            <person name="Wu L."/>
            <person name="Ma J."/>
        </authorList>
    </citation>
    <scope>NUCLEOTIDE SEQUENCE [LARGE SCALE GENOMIC DNA]</scope>
    <source>
        <strain evidence="13">JCM 9458</strain>
    </source>
</reference>
<keyword evidence="13" id="KW-1185">Reference proteome</keyword>
<keyword evidence="4 9" id="KW-0812">Transmembrane</keyword>
<dbReference type="EMBL" id="BAAAYN010000063">
    <property type="protein sequence ID" value="GAA3397065.1"/>
    <property type="molecule type" value="Genomic_DNA"/>
</dbReference>
<feature type="transmembrane region" description="Helical" evidence="9">
    <location>
        <begin position="262"/>
        <end position="280"/>
    </location>
</feature>
<feature type="transmembrane region" description="Helical" evidence="9">
    <location>
        <begin position="106"/>
        <end position="125"/>
    </location>
</feature>
<feature type="domain" description="SGNH" evidence="11">
    <location>
        <begin position="445"/>
        <end position="650"/>
    </location>
</feature>
<keyword evidence="5 9" id="KW-1133">Transmembrane helix</keyword>
<evidence type="ECO:0000256" key="4">
    <source>
        <dbReference type="ARBA" id="ARBA00022692"/>
    </source>
</evidence>
<dbReference type="SUPFAM" id="SSF52266">
    <property type="entry name" value="SGNH hydrolase"/>
    <property type="match status" value="1"/>
</dbReference>